<proteinExistence type="predicted"/>
<organism evidence="1 2">
    <name type="scientific">Tulasnella calospora MUT 4182</name>
    <dbReference type="NCBI Taxonomy" id="1051891"/>
    <lineage>
        <taxon>Eukaryota</taxon>
        <taxon>Fungi</taxon>
        <taxon>Dikarya</taxon>
        <taxon>Basidiomycota</taxon>
        <taxon>Agaricomycotina</taxon>
        <taxon>Agaricomycetes</taxon>
        <taxon>Cantharellales</taxon>
        <taxon>Tulasnellaceae</taxon>
        <taxon>Tulasnella</taxon>
    </lineage>
</organism>
<dbReference type="EMBL" id="KN822946">
    <property type="protein sequence ID" value="KIO33757.1"/>
    <property type="molecule type" value="Genomic_DNA"/>
</dbReference>
<reference evidence="1 2" key="1">
    <citation type="submission" date="2014-04" db="EMBL/GenBank/DDBJ databases">
        <authorList>
            <consortium name="DOE Joint Genome Institute"/>
            <person name="Kuo A."/>
            <person name="Girlanda M."/>
            <person name="Perotto S."/>
            <person name="Kohler A."/>
            <person name="Nagy L.G."/>
            <person name="Floudas D."/>
            <person name="Copeland A."/>
            <person name="Barry K.W."/>
            <person name="Cichocki N."/>
            <person name="Veneault-Fourrey C."/>
            <person name="LaButti K."/>
            <person name="Lindquist E.A."/>
            <person name="Lipzen A."/>
            <person name="Lundell T."/>
            <person name="Morin E."/>
            <person name="Murat C."/>
            <person name="Sun H."/>
            <person name="Tunlid A."/>
            <person name="Henrissat B."/>
            <person name="Grigoriev I.V."/>
            <person name="Hibbett D.S."/>
            <person name="Martin F."/>
            <person name="Nordberg H.P."/>
            <person name="Cantor M.N."/>
            <person name="Hua S.X."/>
        </authorList>
    </citation>
    <scope>NUCLEOTIDE SEQUENCE [LARGE SCALE GENOMIC DNA]</scope>
    <source>
        <strain evidence="1 2">MUT 4182</strain>
    </source>
</reference>
<dbReference type="HOGENOM" id="CLU_702475_0_0_1"/>
<accession>A0A0C3MJ99</accession>
<dbReference type="Proteomes" id="UP000054248">
    <property type="component" value="Unassembled WGS sequence"/>
</dbReference>
<dbReference type="AlphaFoldDB" id="A0A0C3MJ99"/>
<keyword evidence="2" id="KW-1185">Reference proteome</keyword>
<name>A0A0C3MJ99_9AGAM</name>
<dbReference type="OrthoDB" id="3189565at2759"/>
<sequence length="393" mass="42433">MSYRGGAQPREDPFTQELIFTPEMVQASPADLEIGSIAGNNLVFRKKGSKDPLESPACIFDLMQGRVVGRPFPAEGLPLAPRGGGAAALSYDGATIACPKAKALFGSALRVVDTQSGNKTKSVSVEIGSTTRSTFVNNASAPPTLILADPQKRLLSAWPMANVAKQPPNRFASLSLPISEGVTSELVNVVHHPDPNARDAGWVVVTELIQWPLLKGVNPQFKAGSIRAVRWGDRDEVNGVRDFWGHAATFVDVPTRGQWTRMFCYADRADPRSTMRLHFQDLSPPVPQPHERHPTQPHFLSYSVEIPTYDGSDVPKFVHHVPGRAVIVLTASGIMHAFSLEGPLIGSSRMQHLPPGGADLLCYSSAGGRPGELGEGFYVNVGPIVVRIRLDLS</sequence>
<protein>
    <submittedName>
        <fullName evidence="1">Uncharacterized protein</fullName>
    </submittedName>
</protein>
<evidence type="ECO:0000313" key="2">
    <source>
        <dbReference type="Proteomes" id="UP000054248"/>
    </source>
</evidence>
<evidence type="ECO:0000313" key="1">
    <source>
        <dbReference type="EMBL" id="KIO33757.1"/>
    </source>
</evidence>
<reference evidence="2" key="2">
    <citation type="submission" date="2015-01" db="EMBL/GenBank/DDBJ databases">
        <title>Evolutionary Origins and Diversification of the Mycorrhizal Mutualists.</title>
        <authorList>
            <consortium name="DOE Joint Genome Institute"/>
            <consortium name="Mycorrhizal Genomics Consortium"/>
            <person name="Kohler A."/>
            <person name="Kuo A."/>
            <person name="Nagy L.G."/>
            <person name="Floudas D."/>
            <person name="Copeland A."/>
            <person name="Barry K.W."/>
            <person name="Cichocki N."/>
            <person name="Veneault-Fourrey C."/>
            <person name="LaButti K."/>
            <person name="Lindquist E.A."/>
            <person name="Lipzen A."/>
            <person name="Lundell T."/>
            <person name="Morin E."/>
            <person name="Murat C."/>
            <person name="Riley R."/>
            <person name="Ohm R."/>
            <person name="Sun H."/>
            <person name="Tunlid A."/>
            <person name="Henrissat B."/>
            <person name="Grigoriev I.V."/>
            <person name="Hibbett D.S."/>
            <person name="Martin F."/>
        </authorList>
    </citation>
    <scope>NUCLEOTIDE SEQUENCE [LARGE SCALE GENOMIC DNA]</scope>
    <source>
        <strain evidence="2">MUT 4182</strain>
    </source>
</reference>
<gene>
    <name evidence="1" type="ORF">M407DRAFT_17368</name>
</gene>